<proteinExistence type="predicted"/>
<dbReference type="OrthoDB" id="3344688at2759"/>
<evidence type="ECO:0000313" key="1">
    <source>
        <dbReference type="EMBL" id="MBW0503298.1"/>
    </source>
</evidence>
<protein>
    <recommendedName>
        <fullName evidence="3">Reverse transcriptase Ty1/copia-type domain-containing protein</fullName>
    </recommendedName>
</protein>
<dbReference type="PANTHER" id="PTHR11439">
    <property type="entry name" value="GAG-POL-RELATED RETROTRANSPOSON"/>
    <property type="match status" value="1"/>
</dbReference>
<dbReference type="Proteomes" id="UP000765509">
    <property type="component" value="Unassembled WGS sequence"/>
</dbReference>
<dbReference type="AlphaFoldDB" id="A0A9Q3DKH2"/>
<reference evidence="1" key="1">
    <citation type="submission" date="2021-03" db="EMBL/GenBank/DDBJ databases">
        <title>Draft genome sequence of rust myrtle Austropuccinia psidii MF-1, a brazilian biotype.</title>
        <authorList>
            <person name="Quecine M.C."/>
            <person name="Pachon D.M.R."/>
            <person name="Bonatelli M.L."/>
            <person name="Correr F.H."/>
            <person name="Franceschini L.M."/>
            <person name="Leite T.F."/>
            <person name="Margarido G.R.A."/>
            <person name="Almeida C.A."/>
            <person name="Ferrarezi J.A."/>
            <person name="Labate C.A."/>
        </authorList>
    </citation>
    <scope>NUCLEOTIDE SEQUENCE</scope>
    <source>
        <strain evidence="1">MF-1</strain>
    </source>
</reference>
<keyword evidence="2" id="KW-1185">Reference proteome</keyword>
<organism evidence="1 2">
    <name type="scientific">Austropuccinia psidii MF-1</name>
    <dbReference type="NCBI Taxonomy" id="1389203"/>
    <lineage>
        <taxon>Eukaryota</taxon>
        <taxon>Fungi</taxon>
        <taxon>Dikarya</taxon>
        <taxon>Basidiomycota</taxon>
        <taxon>Pucciniomycotina</taxon>
        <taxon>Pucciniomycetes</taxon>
        <taxon>Pucciniales</taxon>
        <taxon>Sphaerophragmiaceae</taxon>
        <taxon>Austropuccinia</taxon>
    </lineage>
</organism>
<name>A0A9Q3DKH2_9BASI</name>
<accession>A0A9Q3DKH2</accession>
<dbReference type="EMBL" id="AVOT02017290">
    <property type="protein sequence ID" value="MBW0503298.1"/>
    <property type="molecule type" value="Genomic_DNA"/>
</dbReference>
<evidence type="ECO:0008006" key="3">
    <source>
        <dbReference type="Google" id="ProtNLM"/>
    </source>
</evidence>
<gene>
    <name evidence="1" type="ORF">O181_043013</name>
</gene>
<sequence length="117" mass="12914">MTNCKPVGTPLKPNYHLEAATTIKMDVFNKLNVNYCSAVGSLSYLSSATRPNLSYPVSALSQFLEKTGIMHWKAFLHVLKYLKGTQDIKLTYTKNFKTAPEAYSDSDSGNFGAQDAP</sequence>
<evidence type="ECO:0000313" key="2">
    <source>
        <dbReference type="Proteomes" id="UP000765509"/>
    </source>
</evidence>
<comment type="caution">
    <text evidence="1">The sequence shown here is derived from an EMBL/GenBank/DDBJ whole genome shotgun (WGS) entry which is preliminary data.</text>
</comment>